<dbReference type="RefSeq" id="WP_003473527.1">
    <property type="nucleotide sequence ID" value="NZ_APML01000072.1"/>
</dbReference>
<keyword evidence="1" id="KW-0472">Membrane</keyword>
<keyword evidence="3" id="KW-1185">Reference proteome</keyword>
<evidence type="ECO:0000313" key="2">
    <source>
        <dbReference type="EMBL" id="ENH95822.1"/>
    </source>
</evidence>
<keyword evidence="1" id="KW-1133">Transmembrane helix</keyword>
<dbReference type="PATRIC" id="fig|1308866.3.peg.2814"/>
<dbReference type="EMBL" id="APML01000072">
    <property type="protein sequence ID" value="ENH95822.1"/>
    <property type="molecule type" value="Genomic_DNA"/>
</dbReference>
<name>N4WI20_9BACI</name>
<gene>
    <name evidence="2" type="ORF">J416_13956</name>
</gene>
<evidence type="ECO:0000313" key="3">
    <source>
        <dbReference type="Proteomes" id="UP000012283"/>
    </source>
</evidence>
<sequence>MNKLMKRLIIKATIICAIILLVGYLFLMLTIQKKFDHVKENVLANNPDITSIEDIHRLGHWGEFFREYVLVVEKRKDNEYRIWTSENGEIRDSELIDE</sequence>
<keyword evidence="1" id="KW-0812">Transmembrane</keyword>
<feature type="transmembrane region" description="Helical" evidence="1">
    <location>
        <begin position="12"/>
        <end position="31"/>
    </location>
</feature>
<reference evidence="2 3" key="1">
    <citation type="submission" date="2013-03" db="EMBL/GenBank/DDBJ databases">
        <title>Draft genome sequence of Gracibacillus halophilus YIM-C55.5, a moderately halophilic and thermophilic organism from the Xiaochaidamu salt lake.</title>
        <authorList>
            <person name="Sugumar T."/>
            <person name="Polireddy D.R."/>
            <person name="Antony A."/>
            <person name="Madhava Y.R."/>
            <person name="Sivakumar N."/>
        </authorList>
    </citation>
    <scope>NUCLEOTIDE SEQUENCE [LARGE SCALE GENOMIC DNA]</scope>
    <source>
        <strain evidence="2 3">YIM-C55.5</strain>
    </source>
</reference>
<accession>N4WI20</accession>
<evidence type="ECO:0000256" key="1">
    <source>
        <dbReference type="SAM" id="Phobius"/>
    </source>
</evidence>
<dbReference type="eggNOG" id="ENOG502ZTUR">
    <property type="taxonomic scope" value="Bacteria"/>
</dbReference>
<protein>
    <submittedName>
        <fullName evidence="2">Uncharacterized protein</fullName>
    </submittedName>
</protein>
<dbReference type="AlphaFoldDB" id="N4WI20"/>
<comment type="caution">
    <text evidence="2">The sequence shown here is derived from an EMBL/GenBank/DDBJ whole genome shotgun (WGS) entry which is preliminary data.</text>
</comment>
<dbReference type="Proteomes" id="UP000012283">
    <property type="component" value="Unassembled WGS sequence"/>
</dbReference>
<dbReference type="STRING" id="1308866.J416_13956"/>
<dbReference type="OrthoDB" id="2456141at2"/>
<organism evidence="2 3">
    <name type="scientific">Gracilibacillus halophilus YIM-C55.5</name>
    <dbReference type="NCBI Taxonomy" id="1308866"/>
    <lineage>
        <taxon>Bacteria</taxon>
        <taxon>Bacillati</taxon>
        <taxon>Bacillota</taxon>
        <taxon>Bacilli</taxon>
        <taxon>Bacillales</taxon>
        <taxon>Bacillaceae</taxon>
        <taxon>Gracilibacillus</taxon>
    </lineage>
</organism>
<proteinExistence type="predicted"/>